<dbReference type="InterPro" id="IPR036390">
    <property type="entry name" value="WH_DNA-bd_sf"/>
</dbReference>
<dbReference type="InterPro" id="IPR036388">
    <property type="entry name" value="WH-like_DNA-bd_sf"/>
</dbReference>
<dbReference type="GO" id="GO:0003700">
    <property type="term" value="F:DNA-binding transcription factor activity"/>
    <property type="evidence" value="ECO:0007669"/>
    <property type="project" value="InterPro"/>
</dbReference>
<organism evidence="2">
    <name type="scientific">marine sediment metagenome</name>
    <dbReference type="NCBI Taxonomy" id="412755"/>
    <lineage>
        <taxon>unclassified sequences</taxon>
        <taxon>metagenomes</taxon>
        <taxon>ecological metagenomes</taxon>
    </lineage>
</organism>
<dbReference type="Gene3D" id="1.10.10.10">
    <property type="entry name" value="Winged helix-like DNA-binding domain superfamily/Winged helix DNA-binding domain"/>
    <property type="match status" value="1"/>
</dbReference>
<proteinExistence type="predicted"/>
<dbReference type="EMBL" id="LAZR01019827">
    <property type="protein sequence ID" value="KKL91085.1"/>
    <property type="molecule type" value="Genomic_DNA"/>
</dbReference>
<evidence type="ECO:0000313" key="2">
    <source>
        <dbReference type="EMBL" id="KKL91085.1"/>
    </source>
</evidence>
<dbReference type="AlphaFoldDB" id="A0A0F9IB84"/>
<dbReference type="InterPro" id="IPR001845">
    <property type="entry name" value="HTH_ArsR_DNA-bd_dom"/>
</dbReference>
<dbReference type="Pfam" id="PF01022">
    <property type="entry name" value="HTH_5"/>
    <property type="match status" value="1"/>
</dbReference>
<dbReference type="InterPro" id="IPR011991">
    <property type="entry name" value="ArsR-like_HTH"/>
</dbReference>
<accession>A0A0F9IB84</accession>
<name>A0A0F9IB84_9ZZZZ</name>
<dbReference type="CDD" id="cd00090">
    <property type="entry name" value="HTH_ARSR"/>
    <property type="match status" value="1"/>
</dbReference>
<protein>
    <recommendedName>
        <fullName evidence="1">HTH arsR-type domain-containing protein</fullName>
    </recommendedName>
</protein>
<evidence type="ECO:0000259" key="1">
    <source>
        <dbReference type="Pfam" id="PF01022"/>
    </source>
</evidence>
<sequence length="126" mass="14805">MLHGVKERVGLKVTNSEKIPKIKRIMELLADKEMTSVELAPILKITVANCSYKLNILMNDGRIIRTNNKKPYKYKVAITPKELLKFYNNFFKDNVDYLMKKPKIRDYILNHDEFDKAEDVIKKCQV</sequence>
<feature type="domain" description="HTH arsR-type" evidence="1">
    <location>
        <begin position="24"/>
        <end position="61"/>
    </location>
</feature>
<reference evidence="2" key="1">
    <citation type="journal article" date="2015" name="Nature">
        <title>Complex archaea that bridge the gap between prokaryotes and eukaryotes.</title>
        <authorList>
            <person name="Spang A."/>
            <person name="Saw J.H."/>
            <person name="Jorgensen S.L."/>
            <person name="Zaremba-Niedzwiedzka K."/>
            <person name="Martijn J."/>
            <person name="Lind A.E."/>
            <person name="van Eijk R."/>
            <person name="Schleper C."/>
            <person name="Guy L."/>
            <person name="Ettema T.J."/>
        </authorList>
    </citation>
    <scope>NUCLEOTIDE SEQUENCE</scope>
</reference>
<dbReference type="SUPFAM" id="SSF46785">
    <property type="entry name" value="Winged helix' DNA-binding domain"/>
    <property type="match status" value="1"/>
</dbReference>
<gene>
    <name evidence="2" type="ORF">LCGC14_1898240</name>
</gene>
<comment type="caution">
    <text evidence="2">The sequence shown here is derived from an EMBL/GenBank/DDBJ whole genome shotgun (WGS) entry which is preliminary data.</text>
</comment>